<proteinExistence type="predicted"/>
<keyword evidence="1" id="KW-0812">Transmembrane</keyword>
<reference evidence="2 3" key="1">
    <citation type="journal article" date="2015" name="Nature">
        <title>rRNA introns, odd ribosomes, and small enigmatic genomes across a large radiation of phyla.</title>
        <authorList>
            <person name="Brown C.T."/>
            <person name="Hug L.A."/>
            <person name="Thomas B.C."/>
            <person name="Sharon I."/>
            <person name="Castelle C.J."/>
            <person name="Singh A."/>
            <person name="Wilkins M.J."/>
            <person name="Williams K.H."/>
            <person name="Banfield J.F."/>
        </authorList>
    </citation>
    <scope>NUCLEOTIDE SEQUENCE [LARGE SCALE GENOMIC DNA]</scope>
</reference>
<dbReference type="EMBL" id="LCKT01000021">
    <property type="protein sequence ID" value="KKU04354.1"/>
    <property type="molecule type" value="Genomic_DNA"/>
</dbReference>
<evidence type="ECO:0000313" key="3">
    <source>
        <dbReference type="Proteomes" id="UP000034696"/>
    </source>
</evidence>
<dbReference type="Proteomes" id="UP000034696">
    <property type="component" value="Unassembled WGS sequence"/>
</dbReference>
<accession>A0A0G1M7S3</accession>
<name>A0A0G1M7S3_9BACT</name>
<gene>
    <name evidence="2" type="ORF">UX06_C0021G0012</name>
</gene>
<feature type="transmembrane region" description="Helical" evidence="1">
    <location>
        <begin position="178"/>
        <end position="201"/>
    </location>
</feature>
<feature type="transmembrane region" description="Helical" evidence="1">
    <location>
        <begin position="15"/>
        <end position="34"/>
    </location>
</feature>
<evidence type="ECO:0000313" key="2">
    <source>
        <dbReference type="EMBL" id="KKU04354.1"/>
    </source>
</evidence>
<keyword evidence="1" id="KW-1133">Transmembrane helix</keyword>
<sequence length="214" mass="24353">MGTDLSNFKKAFRKFNFIIFGILIPLAFSYYLFWDPIGTRIPIKNEATDDGGVRVYLFPDNISIRHLARQAFQVPFDLSNYNICLRNKTNYEGAGGKTSLDVSAFIMDESGFILFGPIKIPKDDMTCGAINLNRFVIRTANIEPIKIKEELLPAKIIMNYDISADDSKGAWPLRSSQYISTFIFLIAYGATLKLVSDYIGWFNRVFLLSRRSKT</sequence>
<comment type="caution">
    <text evidence="2">The sequence shown here is derived from an EMBL/GenBank/DDBJ whole genome shotgun (WGS) entry which is preliminary data.</text>
</comment>
<evidence type="ECO:0000256" key="1">
    <source>
        <dbReference type="SAM" id="Phobius"/>
    </source>
</evidence>
<dbReference type="AlphaFoldDB" id="A0A0G1M7S3"/>
<keyword evidence="1" id="KW-0472">Membrane</keyword>
<organism evidence="2 3">
    <name type="scientific">Candidatus Giovannonibacteria bacterium GW2011_GWA2_45_21</name>
    <dbReference type="NCBI Taxonomy" id="1618649"/>
    <lineage>
        <taxon>Bacteria</taxon>
        <taxon>Candidatus Giovannoniibacteriota</taxon>
    </lineage>
</organism>
<protein>
    <submittedName>
        <fullName evidence="2">Uncharacterized protein</fullName>
    </submittedName>
</protein>